<evidence type="ECO:0000256" key="14">
    <source>
        <dbReference type="HAMAP-Rule" id="MF_00052"/>
    </source>
</evidence>
<evidence type="ECO:0000256" key="7">
    <source>
        <dbReference type="ARBA" id="ARBA00019179"/>
    </source>
</evidence>
<comment type="cofactor">
    <cofactor evidence="2">
        <name>Mg(2+)</name>
        <dbReference type="ChEBI" id="CHEBI:18420"/>
    </cofactor>
</comment>
<dbReference type="PROSITE" id="PS51975">
    <property type="entry name" value="RNASE_H_2"/>
    <property type="match status" value="1"/>
</dbReference>
<dbReference type="GO" id="GO:0003723">
    <property type="term" value="F:RNA binding"/>
    <property type="evidence" value="ECO:0007669"/>
    <property type="project" value="UniProtKB-UniRule"/>
</dbReference>
<comment type="subcellular location">
    <subcellularLocation>
        <location evidence="4 14">Cytoplasm</location>
    </subcellularLocation>
</comment>
<dbReference type="SUPFAM" id="SSF53098">
    <property type="entry name" value="Ribonuclease H-like"/>
    <property type="match status" value="1"/>
</dbReference>
<feature type="binding site" evidence="14">
    <location>
        <position position="84"/>
    </location>
    <ligand>
        <name>a divalent metal cation</name>
        <dbReference type="ChEBI" id="CHEBI:60240"/>
    </ligand>
</feature>
<dbReference type="GO" id="GO:0004523">
    <property type="term" value="F:RNA-DNA hybrid ribonuclease activity"/>
    <property type="evidence" value="ECO:0007669"/>
    <property type="project" value="UniProtKB-UniRule"/>
</dbReference>
<evidence type="ECO:0000256" key="3">
    <source>
        <dbReference type="ARBA" id="ARBA00004065"/>
    </source>
</evidence>
<evidence type="ECO:0000256" key="9">
    <source>
        <dbReference type="ARBA" id="ARBA00022722"/>
    </source>
</evidence>
<dbReference type="GO" id="GO:0032299">
    <property type="term" value="C:ribonuclease H2 complex"/>
    <property type="evidence" value="ECO:0007669"/>
    <property type="project" value="TreeGrafter"/>
</dbReference>
<keyword evidence="8 14" id="KW-0963">Cytoplasm</keyword>
<keyword evidence="10 14" id="KW-0479">Metal-binding</keyword>
<feature type="binding site" evidence="14">
    <location>
        <position position="83"/>
    </location>
    <ligand>
        <name>a divalent metal cation</name>
        <dbReference type="ChEBI" id="CHEBI:60240"/>
    </ligand>
</feature>
<evidence type="ECO:0000256" key="2">
    <source>
        <dbReference type="ARBA" id="ARBA00001946"/>
    </source>
</evidence>
<dbReference type="InterPro" id="IPR001352">
    <property type="entry name" value="RNase_HII/HIII"/>
</dbReference>
<evidence type="ECO:0000256" key="8">
    <source>
        <dbReference type="ARBA" id="ARBA00022490"/>
    </source>
</evidence>
<keyword evidence="13 14" id="KW-0464">Manganese</keyword>
<evidence type="ECO:0000256" key="16">
    <source>
        <dbReference type="RuleBase" id="RU003515"/>
    </source>
</evidence>
<evidence type="ECO:0000256" key="6">
    <source>
        <dbReference type="ARBA" id="ARBA00012180"/>
    </source>
</evidence>
<dbReference type="AlphaFoldDB" id="A0AA35CNL0"/>
<protein>
    <recommendedName>
        <fullName evidence="7 14">Ribonuclease HII</fullName>
        <shortName evidence="14">RNase HII</shortName>
        <ecNumber evidence="6 14">3.1.26.4</ecNumber>
    </recommendedName>
</protein>
<dbReference type="HAMAP" id="MF_00052_B">
    <property type="entry name" value="RNase_HII_B"/>
    <property type="match status" value="1"/>
</dbReference>
<comment type="caution">
    <text evidence="14 15">Lacks conserved residue(s) required for the propagation of feature annotation.</text>
</comment>
<dbReference type="InterPro" id="IPR024567">
    <property type="entry name" value="RNase_HII/HIII_dom"/>
</dbReference>
<dbReference type="EMBL" id="AP025628">
    <property type="protein sequence ID" value="BDG60595.1"/>
    <property type="molecule type" value="Genomic_DNA"/>
</dbReference>
<keyword evidence="19" id="KW-1185">Reference proteome</keyword>
<evidence type="ECO:0000256" key="5">
    <source>
        <dbReference type="ARBA" id="ARBA00007383"/>
    </source>
</evidence>
<gene>
    <name evidence="14" type="primary">rnhB</name>
    <name evidence="18" type="ORF">caldi_16850</name>
</gene>
<dbReference type="GO" id="GO:0043137">
    <property type="term" value="P:DNA replication, removal of RNA primer"/>
    <property type="evidence" value="ECO:0007669"/>
    <property type="project" value="TreeGrafter"/>
</dbReference>
<dbReference type="NCBIfam" id="NF000594">
    <property type="entry name" value="PRK00015.1-1"/>
    <property type="match status" value="1"/>
</dbReference>
<comment type="similarity">
    <text evidence="5 14 16">Belongs to the RNase HII family.</text>
</comment>
<name>A0AA35CNL0_9FIRM</name>
<dbReference type="PANTHER" id="PTHR10954:SF18">
    <property type="entry name" value="RIBONUCLEASE HII"/>
    <property type="match status" value="1"/>
</dbReference>
<evidence type="ECO:0000256" key="4">
    <source>
        <dbReference type="ARBA" id="ARBA00004496"/>
    </source>
</evidence>
<comment type="catalytic activity">
    <reaction evidence="1 14 16">
        <text>Endonucleolytic cleavage to 5'-phosphomonoester.</text>
        <dbReference type="EC" id="3.1.26.4"/>
    </reaction>
</comment>
<accession>A0AA35CNL0</accession>
<dbReference type="CDD" id="cd07182">
    <property type="entry name" value="RNase_HII_bacteria_HII_like"/>
    <property type="match status" value="1"/>
</dbReference>
<organism evidence="18 19">
    <name type="scientific">Caldinitratiruptor microaerophilus</name>
    <dbReference type="NCBI Taxonomy" id="671077"/>
    <lineage>
        <taxon>Bacteria</taxon>
        <taxon>Bacillati</taxon>
        <taxon>Bacillota</taxon>
        <taxon>Clostridia</taxon>
        <taxon>Eubacteriales</taxon>
        <taxon>Symbiobacteriaceae</taxon>
        <taxon>Caldinitratiruptor</taxon>
    </lineage>
</organism>
<comment type="function">
    <text evidence="3 14 16">Endonuclease that specifically degrades the RNA of RNA-DNA hybrids.</text>
</comment>
<reference evidence="18" key="1">
    <citation type="submission" date="2022-03" db="EMBL/GenBank/DDBJ databases">
        <title>Complete genome sequence of Caldinitratiruptor microaerophilus.</title>
        <authorList>
            <person name="Mukaiyama R."/>
            <person name="Nishiyama T."/>
            <person name="Ueda K."/>
        </authorList>
    </citation>
    <scope>NUCLEOTIDE SEQUENCE</scope>
    <source>
        <strain evidence="18">JCM 16183</strain>
    </source>
</reference>
<evidence type="ECO:0000256" key="1">
    <source>
        <dbReference type="ARBA" id="ARBA00000077"/>
    </source>
</evidence>
<dbReference type="GO" id="GO:0030145">
    <property type="term" value="F:manganese ion binding"/>
    <property type="evidence" value="ECO:0007669"/>
    <property type="project" value="UniProtKB-UniRule"/>
</dbReference>
<evidence type="ECO:0000256" key="12">
    <source>
        <dbReference type="ARBA" id="ARBA00022801"/>
    </source>
</evidence>
<evidence type="ECO:0000259" key="17">
    <source>
        <dbReference type="PROSITE" id="PS51975"/>
    </source>
</evidence>
<dbReference type="InterPro" id="IPR022898">
    <property type="entry name" value="RNase_HII"/>
</dbReference>
<evidence type="ECO:0000313" key="18">
    <source>
        <dbReference type="EMBL" id="BDG60595.1"/>
    </source>
</evidence>
<comment type="cofactor">
    <cofactor evidence="14">
        <name>Mn(2+)</name>
        <dbReference type="ChEBI" id="CHEBI:29035"/>
    </cofactor>
    <cofactor evidence="14">
        <name>Mg(2+)</name>
        <dbReference type="ChEBI" id="CHEBI:18420"/>
    </cofactor>
    <text evidence="14">Manganese or magnesium. Binds 1 divalent metal ion per monomer in the absence of substrate. May bind a second metal ion after substrate binding.</text>
</comment>
<dbReference type="RefSeq" id="WP_264844608.1">
    <property type="nucleotide sequence ID" value="NZ_AP025628.1"/>
</dbReference>
<evidence type="ECO:0000256" key="11">
    <source>
        <dbReference type="ARBA" id="ARBA00022759"/>
    </source>
</evidence>
<dbReference type="Pfam" id="PF01351">
    <property type="entry name" value="RNase_HII"/>
    <property type="match status" value="1"/>
</dbReference>
<keyword evidence="9 14" id="KW-0540">Nuclease</keyword>
<dbReference type="Gene3D" id="3.30.420.10">
    <property type="entry name" value="Ribonuclease H-like superfamily/Ribonuclease H"/>
    <property type="match status" value="1"/>
</dbReference>
<dbReference type="EC" id="3.1.26.4" evidence="6 14"/>
<dbReference type="GO" id="GO:0005737">
    <property type="term" value="C:cytoplasm"/>
    <property type="evidence" value="ECO:0007669"/>
    <property type="project" value="UniProtKB-SubCell"/>
</dbReference>
<evidence type="ECO:0000256" key="15">
    <source>
        <dbReference type="PROSITE-ProRule" id="PRU01319"/>
    </source>
</evidence>
<evidence type="ECO:0000256" key="10">
    <source>
        <dbReference type="ARBA" id="ARBA00022723"/>
    </source>
</evidence>
<evidence type="ECO:0000313" key="19">
    <source>
        <dbReference type="Proteomes" id="UP001163687"/>
    </source>
</evidence>
<proteinExistence type="inferred from homology"/>
<dbReference type="GO" id="GO:0006298">
    <property type="term" value="P:mismatch repair"/>
    <property type="evidence" value="ECO:0007669"/>
    <property type="project" value="TreeGrafter"/>
</dbReference>
<evidence type="ECO:0000256" key="13">
    <source>
        <dbReference type="ARBA" id="ARBA00023211"/>
    </source>
</evidence>
<keyword evidence="11 14" id="KW-0255">Endonuclease</keyword>
<dbReference type="PANTHER" id="PTHR10954">
    <property type="entry name" value="RIBONUCLEASE H2 SUBUNIT A"/>
    <property type="match status" value="1"/>
</dbReference>
<sequence>MRVSLRKMSLRQLHQYVQARGPESYPEVIAALAGDPRGGAQRLVRYCRERLEEWERQKSLLTRMYAHERRLWSQGARYVAGVDEVGRGPLAGPVVAAAVVLPGEVFLPGLENIRRLTERRREALYDEIRRVAVSVGVGMADPAGIDETSVLLATYEAMSRAVRGLTVPPDHLLLASLHLPHPGPPQTLVAGGEGASASVAAAAVVAKVTRDRYMMEMDRLYPQYGFAHHKGYGTAEHRAALEKYGPCPIHRRLGQPREALSAAPARPPHGDA</sequence>
<feature type="domain" description="RNase H type-2" evidence="17">
    <location>
        <begin position="77"/>
        <end position="266"/>
    </location>
</feature>
<dbReference type="InterPro" id="IPR036397">
    <property type="entry name" value="RNaseH_sf"/>
</dbReference>
<dbReference type="Proteomes" id="UP001163687">
    <property type="component" value="Chromosome"/>
</dbReference>
<dbReference type="NCBIfam" id="NF000595">
    <property type="entry name" value="PRK00015.1-3"/>
    <property type="match status" value="1"/>
</dbReference>
<dbReference type="KEGG" id="cmic:caldi_16850"/>
<keyword evidence="12 14" id="KW-0378">Hydrolase</keyword>
<dbReference type="InterPro" id="IPR012337">
    <property type="entry name" value="RNaseH-like_sf"/>
</dbReference>